<evidence type="ECO:0000313" key="3">
    <source>
        <dbReference type="Proteomes" id="UP000315724"/>
    </source>
</evidence>
<evidence type="ECO:0000313" key="2">
    <source>
        <dbReference type="EMBL" id="QDT34996.1"/>
    </source>
</evidence>
<organism evidence="2 3">
    <name type="scientific">Thalassoglobus polymorphus</name>
    <dbReference type="NCBI Taxonomy" id="2527994"/>
    <lineage>
        <taxon>Bacteria</taxon>
        <taxon>Pseudomonadati</taxon>
        <taxon>Planctomycetota</taxon>
        <taxon>Planctomycetia</taxon>
        <taxon>Planctomycetales</taxon>
        <taxon>Planctomycetaceae</taxon>
        <taxon>Thalassoglobus</taxon>
    </lineage>
</organism>
<proteinExistence type="predicted"/>
<gene>
    <name evidence="2" type="ORF">Mal48_42690</name>
</gene>
<dbReference type="AlphaFoldDB" id="A0A517QTM7"/>
<dbReference type="Proteomes" id="UP000315724">
    <property type="component" value="Chromosome"/>
</dbReference>
<protein>
    <submittedName>
        <fullName evidence="2">Uncharacterized protein</fullName>
    </submittedName>
</protein>
<dbReference type="OrthoDB" id="337615at2"/>
<sequence>MKNAALLVLAMVFLITLIGVLIHDQQPVAGSEAPDLTSSINPDHEESNGDQSPGGSSQSSSDHEIAWSTKSGEMQRSPNSIPKPYEPGVVHLGPGASLGGKLPFPKDSPWNQRIDTAPVDPLSRTLISSIGITKNLFPAFGSGTWEGAPIGIPYVVISSSQPSVPIVYTAYGDESDPGPYPIPADAQIEGHPNEDGDRHVIVIDRDNWKLYELFRAFSIGDGQLWRAESGAIFDLAQHPSRPVGWTSADAAGLPIFPGLVRYDEVMEQKEIRHALRFTVNDTRRAFVPPATHWASRSNDPRLPPMGMRVRLRANYDISDFPPEAQVILKALKKYGMILADNGGDWYISGAPDPRWDNDALHTLKKVQGKDLEVVLIENLVAE</sequence>
<feature type="compositionally biased region" description="Polar residues" evidence="1">
    <location>
        <begin position="68"/>
        <end position="80"/>
    </location>
</feature>
<evidence type="ECO:0000256" key="1">
    <source>
        <dbReference type="SAM" id="MobiDB-lite"/>
    </source>
</evidence>
<dbReference type="EMBL" id="CP036267">
    <property type="protein sequence ID" value="QDT34996.1"/>
    <property type="molecule type" value="Genomic_DNA"/>
</dbReference>
<accession>A0A517QTM7</accession>
<feature type="compositionally biased region" description="Low complexity" evidence="1">
    <location>
        <begin position="49"/>
        <end position="60"/>
    </location>
</feature>
<keyword evidence="3" id="KW-1185">Reference proteome</keyword>
<feature type="region of interest" description="Disordered" evidence="1">
    <location>
        <begin position="30"/>
        <end position="109"/>
    </location>
</feature>
<name>A0A517QTM7_9PLAN</name>
<reference evidence="2 3" key="1">
    <citation type="submission" date="2019-02" db="EMBL/GenBank/DDBJ databases">
        <title>Deep-cultivation of Planctomycetes and their phenomic and genomic characterization uncovers novel biology.</title>
        <authorList>
            <person name="Wiegand S."/>
            <person name="Jogler M."/>
            <person name="Boedeker C."/>
            <person name="Pinto D."/>
            <person name="Vollmers J."/>
            <person name="Rivas-Marin E."/>
            <person name="Kohn T."/>
            <person name="Peeters S.H."/>
            <person name="Heuer A."/>
            <person name="Rast P."/>
            <person name="Oberbeckmann S."/>
            <person name="Bunk B."/>
            <person name="Jeske O."/>
            <person name="Meyerdierks A."/>
            <person name="Storesund J.E."/>
            <person name="Kallscheuer N."/>
            <person name="Luecker S."/>
            <person name="Lage O.M."/>
            <person name="Pohl T."/>
            <person name="Merkel B.J."/>
            <person name="Hornburger P."/>
            <person name="Mueller R.-W."/>
            <person name="Bruemmer F."/>
            <person name="Labrenz M."/>
            <person name="Spormann A.M."/>
            <person name="Op den Camp H."/>
            <person name="Overmann J."/>
            <person name="Amann R."/>
            <person name="Jetten M.S.M."/>
            <person name="Mascher T."/>
            <person name="Medema M.H."/>
            <person name="Devos D.P."/>
            <person name="Kaster A.-K."/>
            <person name="Ovreas L."/>
            <person name="Rohde M."/>
            <person name="Galperin M.Y."/>
            <person name="Jogler C."/>
        </authorList>
    </citation>
    <scope>NUCLEOTIDE SEQUENCE [LARGE SCALE GENOMIC DNA]</scope>
    <source>
        <strain evidence="2 3">Mal48</strain>
    </source>
</reference>
<dbReference type="RefSeq" id="WP_145203833.1">
    <property type="nucleotide sequence ID" value="NZ_CP036267.1"/>
</dbReference>
<dbReference type="KEGG" id="tpol:Mal48_42690"/>